<reference evidence="1 2" key="1">
    <citation type="journal article" date="2022" name="bioRxiv">
        <title>The genome of the oomycete Peronosclerospora sorghi, a cosmopolitan pathogen of maize and sorghum, is inflated with dispersed pseudogenes.</title>
        <authorList>
            <person name="Fletcher K."/>
            <person name="Martin F."/>
            <person name="Isakeit T."/>
            <person name="Cavanaugh K."/>
            <person name="Magill C."/>
            <person name="Michelmore R."/>
        </authorList>
    </citation>
    <scope>NUCLEOTIDE SEQUENCE [LARGE SCALE GENOMIC DNA]</scope>
    <source>
        <strain evidence="1">P6</strain>
    </source>
</reference>
<dbReference type="EMBL" id="CM047585">
    <property type="protein sequence ID" value="KAI9910202.1"/>
    <property type="molecule type" value="Genomic_DNA"/>
</dbReference>
<dbReference type="Proteomes" id="UP001163321">
    <property type="component" value="Chromosome 6"/>
</dbReference>
<sequence>MQLEDVRAVVWQYERHVDTLARARCMRTHEKRRLEEDRKTMEAQVAASAETSRMFKQALDENEHECRARAEADRRQLRELERQCVELTTRLKECGGEDWTRRDAQEVETRLGHDVTARNEEELHDHETHSSERKKARSNAQAQQGATATTLDGHVRANPVERERVETRQAVDRTTAAWLESQAAGATQAPDASHRFQRLHEQCEALETQLLSMEDRRPARIEVQRSGGFLPVNFRVVCRCPRRGVSCVRGCNK</sequence>
<accession>A0ACC0VVA4</accession>
<proteinExistence type="predicted"/>
<gene>
    <name evidence="1" type="ORF">PsorP6_011138</name>
</gene>
<name>A0ACC0VVA4_9STRA</name>
<comment type="caution">
    <text evidence="1">The sequence shown here is derived from an EMBL/GenBank/DDBJ whole genome shotgun (WGS) entry which is preliminary data.</text>
</comment>
<evidence type="ECO:0000313" key="2">
    <source>
        <dbReference type="Proteomes" id="UP001163321"/>
    </source>
</evidence>
<protein>
    <submittedName>
        <fullName evidence="1">Uncharacterized protein</fullName>
    </submittedName>
</protein>
<organism evidence="1 2">
    <name type="scientific">Peronosclerospora sorghi</name>
    <dbReference type="NCBI Taxonomy" id="230839"/>
    <lineage>
        <taxon>Eukaryota</taxon>
        <taxon>Sar</taxon>
        <taxon>Stramenopiles</taxon>
        <taxon>Oomycota</taxon>
        <taxon>Peronosporomycetes</taxon>
        <taxon>Peronosporales</taxon>
        <taxon>Peronosporaceae</taxon>
        <taxon>Peronosclerospora</taxon>
    </lineage>
</organism>
<keyword evidence="2" id="KW-1185">Reference proteome</keyword>
<evidence type="ECO:0000313" key="1">
    <source>
        <dbReference type="EMBL" id="KAI9910202.1"/>
    </source>
</evidence>